<keyword evidence="1" id="KW-1133">Transmembrane helix</keyword>
<dbReference type="HOGENOM" id="CLU_3074365_0_0_1"/>
<sequence length="55" mass="5953">MANHTTPHLGPLLVSLVLSGILSGCALVQTYIYLKAVSVRQLENQEPGILLMHLV</sequence>
<reference evidence="3" key="2">
    <citation type="submission" date="2015-01" db="EMBL/GenBank/DDBJ databases">
        <title>Evolutionary Origins and Diversification of the Mycorrhizal Mutualists.</title>
        <authorList>
            <consortium name="DOE Joint Genome Institute"/>
            <consortium name="Mycorrhizal Genomics Consortium"/>
            <person name="Kohler A."/>
            <person name="Kuo A."/>
            <person name="Nagy L.G."/>
            <person name="Floudas D."/>
            <person name="Copeland A."/>
            <person name="Barry K.W."/>
            <person name="Cichocki N."/>
            <person name="Veneault-Fourrey C."/>
            <person name="LaButti K."/>
            <person name="Lindquist E.A."/>
            <person name="Lipzen A."/>
            <person name="Lundell T."/>
            <person name="Morin E."/>
            <person name="Murat C."/>
            <person name="Riley R."/>
            <person name="Ohm R."/>
            <person name="Sun H."/>
            <person name="Tunlid A."/>
            <person name="Henrissat B."/>
            <person name="Grigoriev I.V."/>
            <person name="Hibbett D.S."/>
            <person name="Martin F."/>
        </authorList>
    </citation>
    <scope>NUCLEOTIDE SEQUENCE [LARGE SCALE GENOMIC DNA]</scope>
    <source>
        <strain evidence="3">441</strain>
    </source>
</reference>
<reference evidence="2 3" key="1">
    <citation type="submission" date="2014-04" db="EMBL/GenBank/DDBJ databases">
        <authorList>
            <consortium name="DOE Joint Genome Institute"/>
            <person name="Kuo A."/>
            <person name="Kohler A."/>
            <person name="Costa M.D."/>
            <person name="Nagy L.G."/>
            <person name="Floudas D."/>
            <person name="Copeland A."/>
            <person name="Barry K.W."/>
            <person name="Cichocki N."/>
            <person name="Veneault-Fourrey C."/>
            <person name="LaButti K."/>
            <person name="Lindquist E.A."/>
            <person name="Lipzen A."/>
            <person name="Lundell T."/>
            <person name="Morin E."/>
            <person name="Murat C."/>
            <person name="Sun H."/>
            <person name="Tunlid A."/>
            <person name="Henrissat B."/>
            <person name="Grigoriev I.V."/>
            <person name="Hibbett D.S."/>
            <person name="Martin F."/>
            <person name="Nordberg H.P."/>
            <person name="Cantor M.N."/>
            <person name="Hua S.X."/>
        </authorList>
    </citation>
    <scope>NUCLEOTIDE SEQUENCE [LARGE SCALE GENOMIC DNA]</scope>
    <source>
        <strain evidence="2 3">441</strain>
    </source>
</reference>
<keyword evidence="1" id="KW-0472">Membrane</keyword>
<evidence type="ECO:0000256" key="1">
    <source>
        <dbReference type="SAM" id="Phobius"/>
    </source>
</evidence>
<keyword evidence="1" id="KW-0812">Transmembrane</keyword>
<name>A0A0C9Z723_9AGAM</name>
<protein>
    <submittedName>
        <fullName evidence="2">Unplaced genomic scaffold scaffold_62, whole genome shotgun sequence</fullName>
    </submittedName>
</protein>
<organism evidence="2 3">
    <name type="scientific">Pisolithus microcarpus 441</name>
    <dbReference type="NCBI Taxonomy" id="765257"/>
    <lineage>
        <taxon>Eukaryota</taxon>
        <taxon>Fungi</taxon>
        <taxon>Dikarya</taxon>
        <taxon>Basidiomycota</taxon>
        <taxon>Agaricomycotina</taxon>
        <taxon>Agaricomycetes</taxon>
        <taxon>Agaricomycetidae</taxon>
        <taxon>Boletales</taxon>
        <taxon>Sclerodermatineae</taxon>
        <taxon>Pisolithaceae</taxon>
        <taxon>Pisolithus</taxon>
    </lineage>
</organism>
<accession>A0A0C9Z723</accession>
<feature type="transmembrane region" description="Helical" evidence="1">
    <location>
        <begin position="12"/>
        <end position="34"/>
    </location>
</feature>
<dbReference type="EMBL" id="KN833746">
    <property type="protein sequence ID" value="KIK21844.1"/>
    <property type="molecule type" value="Genomic_DNA"/>
</dbReference>
<dbReference type="Proteomes" id="UP000054018">
    <property type="component" value="Unassembled WGS sequence"/>
</dbReference>
<evidence type="ECO:0000313" key="3">
    <source>
        <dbReference type="Proteomes" id="UP000054018"/>
    </source>
</evidence>
<proteinExistence type="predicted"/>
<dbReference type="AlphaFoldDB" id="A0A0C9Z723"/>
<evidence type="ECO:0000313" key="2">
    <source>
        <dbReference type="EMBL" id="KIK21844.1"/>
    </source>
</evidence>
<keyword evidence="3" id="KW-1185">Reference proteome</keyword>
<gene>
    <name evidence="2" type="ORF">PISMIDRAFT_680976</name>
</gene>